<comment type="caution">
    <text evidence="1">The sequence shown here is derived from an EMBL/GenBank/DDBJ whole genome shotgun (WGS) entry which is preliminary data.</text>
</comment>
<dbReference type="AlphaFoldDB" id="A0AAV0WNQ2"/>
<evidence type="ECO:0000313" key="1">
    <source>
        <dbReference type="EMBL" id="CAI6357443.1"/>
    </source>
</evidence>
<gene>
    <name evidence="1" type="ORF">MEUPH1_LOCUS13067</name>
</gene>
<evidence type="ECO:0008006" key="3">
    <source>
        <dbReference type="Google" id="ProtNLM"/>
    </source>
</evidence>
<proteinExistence type="predicted"/>
<evidence type="ECO:0000313" key="2">
    <source>
        <dbReference type="Proteomes" id="UP001160148"/>
    </source>
</evidence>
<protein>
    <recommendedName>
        <fullName evidence="3">Polyprotein</fullName>
    </recommendedName>
</protein>
<organism evidence="1 2">
    <name type="scientific">Macrosiphum euphorbiae</name>
    <name type="common">potato aphid</name>
    <dbReference type="NCBI Taxonomy" id="13131"/>
    <lineage>
        <taxon>Eukaryota</taxon>
        <taxon>Metazoa</taxon>
        <taxon>Ecdysozoa</taxon>
        <taxon>Arthropoda</taxon>
        <taxon>Hexapoda</taxon>
        <taxon>Insecta</taxon>
        <taxon>Pterygota</taxon>
        <taxon>Neoptera</taxon>
        <taxon>Paraneoptera</taxon>
        <taxon>Hemiptera</taxon>
        <taxon>Sternorrhyncha</taxon>
        <taxon>Aphidomorpha</taxon>
        <taxon>Aphidoidea</taxon>
        <taxon>Aphididae</taxon>
        <taxon>Macrosiphini</taxon>
        <taxon>Macrosiphum</taxon>
    </lineage>
</organism>
<sequence>MRKLELDGIGEQLTYMSIVTIDWYRADGKCQKLIVTSVDNGPLQNLINCANAYEMWEKLLAIHEPKFKTSIHLFQQKFFSYSLEATDDMSTHIAKVANSGMRLKQLEEPVTDNMVMTKILMALPDMYNHFYSAWDSIPAVDKTINNLTSRLLIEESRLQQRNWSVMENQKSIELTENNPKKDWKSGNKNKATRKPVIAIFVNYQGIGKCNSENT</sequence>
<accession>A0AAV0WNQ2</accession>
<dbReference type="EMBL" id="CARXXK010000002">
    <property type="protein sequence ID" value="CAI6357443.1"/>
    <property type="molecule type" value="Genomic_DNA"/>
</dbReference>
<reference evidence="1 2" key="1">
    <citation type="submission" date="2023-01" db="EMBL/GenBank/DDBJ databases">
        <authorList>
            <person name="Whitehead M."/>
        </authorList>
    </citation>
    <scope>NUCLEOTIDE SEQUENCE [LARGE SCALE GENOMIC DNA]</scope>
</reference>
<keyword evidence="2" id="KW-1185">Reference proteome</keyword>
<dbReference type="Proteomes" id="UP001160148">
    <property type="component" value="Unassembled WGS sequence"/>
</dbReference>
<name>A0AAV0WNQ2_9HEMI</name>
<dbReference type="Pfam" id="PF14223">
    <property type="entry name" value="Retrotran_gag_2"/>
    <property type="match status" value="1"/>
</dbReference>